<sequence length="129" mass="15175">MAKKKKKRRDTDLPITMDYGIGCISVYAPADMMPYSEPPVTGQTRFKKLSKEMKTEFKWMTASLIIEFWEENRQIPFGEEMSKFRTRLLRMFAEEHGILLKADIELKNNLQTLVINTINKQLKAEKEKQ</sequence>
<name>A0A0P0G150_9BACE</name>
<dbReference type="AlphaFoldDB" id="A0A0P0G150"/>
<dbReference type="RefSeq" id="WP_029426984.1">
    <property type="nucleotide sequence ID" value="NZ_CP012801.1"/>
</dbReference>
<dbReference type="EMBL" id="CP012801">
    <property type="protein sequence ID" value="ALJ57506.1"/>
    <property type="molecule type" value="Genomic_DNA"/>
</dbReference>
<organism evidence="1 2">
    <name type="scientific">Bacteroides cellulosilyticus</name>
    <dbReference type="NCBI Taxonomy" id="246787"/>
    <lineage>
        <taxon>Bacteria</taxon>
        <taxon>Pseudomonadati</taxon>
        <taxon>Bacteroidota</taxon>
        <taxon>Bacteroidia</taxon>
        <taxon>Bacteroidales</taxon>
        <taxon>Bacteroidaceae</taxon>
        <taxon>Bacteroides</taxon>
    </lineage>
</organism>
<evidence type="ECO:0000313" key="1">
    <source>
        <dbReference type="EMBL" id="ALJ57506.1"/>
    </source>
</evidence>
<dbReference type="Proteomes" id="UP000061809">
    <property type="component" value="Chromosome"/>
</dbReference>
<dbReference type="KEGG" id="bcel:BcellWH2_00230"/>
<dbReference type="PATRIC" id="fig|246787.4.peg.239"/>
<evidence type="ECO:0000313" key="2">
    <source>
        <dbReference type="Proteomes" id="UP000061809"/>
    </source>
</evidence>
<protein>
    <submittedName>
        <fullName evidence="1">Uncharacterized protein</fullName>
    </submittedName>
</protein>
<proteinExistence type="predicted"/>
<accession>A0A0P0G150</accession>
<reference evidence="1 2" key="1">
    <citation type="journal article" date="2015" name="Science">
        <title>Genetic determinants of in vivo fitness and diet responsiveness in multiple human gut Bacteroides.</title>
        <authorList>
            <person name="Wu M."/>
            <person name="McNulty N.P."/>
            <person name="Rodionov D.A."/>
            <person name="Khoroshkin M.S."/>
            <person name="Griffin N.W."/>
            <person name="Cheng J."/>
            <person name="Latreille P."/>
            <person name="Kerstetter R.A."/>
            <person name="Terrapon N."/>
            <person name="Henrissat B."/>
            <person name="Osterman A.L."/>
            <person name="Gordon J.I."/>
        </authorList>
    </citation>
    <scope>NUCLEOTIDE SEQUENCE [LARGE SCALE GENOMIC DNA]</scope>
    <source>
        <strain evidence="1 2">WH2</strain>
    </source>
</reference>
<gene>
    <name evidence="1" type="ORF">BcellWH2_00230</name>
</gene>